<keyword evidence="3" id="KW-1185">Reference proteome</keyword>
<reference evidence="2" key="1">
    <citation type="submission" date="2014-11" db="EMBL/GenBank/DDBJ databases">
        <authorList>
            <person name="Hornung B.V."/>
        </authorList>
    </citation>
    <scope>NUCLEOTIDE SEQUENCE</scope>
    <source>
        <strain evidence="2">INE</strain>
    </source>
</reference>
<dbReference type="KEGG" id="aacx:DEACI_1712"/>
<evidence type="ECO:0000313" key="1">
    <source>
        <dbReference type="EMBL" id="CAA7601059.1"/>
    </source>
</evidence>
<dbReference type="SUPFAM" id="SSF52317">
    <property type="entry name" value="Class I glutamine amidotransferase-like"/>
    <property type="match status" value="1"/>
</dbReference>
<sequence>MTQVGSNQALNIIFMRPLIGITSTKISHDTPYYGAYVADGYFTGIAKAGGIPLILPLVEEEEIWRESIERVDGVIFTGGLDIHPQLYGEGLHPKIGELYPFRDRLELAAARYAMDLDKPVIGICRGCQILNVAQGGSLYQDINSQKEGCYQHVQTAPREEGTHYVELESDSRLYEIFGRTRLFTNSFHHQAVKELAPGFRKVAAAKDGIIEGFQSETHTFVLGIQFHPEMMWQKDPDMFRLALYFCALCKSGKVGSY</sequence>
<dbReference type="Gene3D" id="3.40.50.880">
    <property type="match status" value="1"/>
</dbReference>
<dbReference type="AlphaFoldDB" id="A0A8S0W7R9"/>
<dbReference type="EMBL" id="CDGJ01000036">
    <property type="protein sequence ID" value="CEJ06933.1"/>
    <property type="molecule type" value="Genomic_DNA"/>
</dbReference>
<organism evidence="1">
    <name type="scientific">Acididesulfobacillus acetoxydans</name>
    <dbReference type="NCBI Taxonomy" id="1561005"/>
    <lineage>
        <taxon>Bacteria</taxon>
        <taxon>Bacillati</taxon>
        <taxon>Bacillota</taxon>
        <taxon>Clostridia</taxon>
        <taxon>Eubacteriales</taxon>
        <taxon>Peptococcaceae</taxon>
        <taxon>Acididesulfobacillus</taxon>
    </lineage>
</organism>
<dbReference type="Proteomes" id="UP001071230">
    <property type="component" value="Unassembled WGS sequence"/>
</dbReference>
<dbReference type="FunFam" id="3.40.50.880:FF:000030">
    <property type="entry name" value="Gamma-glutamyl-gamma-aminobutyrate hydrolase PuuD"/>
    <property type="match status" value="1"/>
</dbReference>
<dbReference type="Proteomes" id="UP000836597">
    <property type="component" value="Chromosome"/>
</dbReference>
<keyword evidence="1" id="KW-0378">Hydrolase</keyword>
<dbReference type="InterPro" id="IPR011697">
    <property type="entry name" value="Peptidase_C26"/>
</dbReference>
<dbReference type="PROSITE" id="PS51273">
    <property type="entry name" value="GATASE_TYPE_1"/>
    <property type="match status" value="1"/>
</dbReference>
<reference evidence="1" key="2">
    <citation type="submission" date="2020-01" db="EMBL/GenBank/DDBJ databases">
        <authorList>
            <person name="Hornung B."/>
        </authorList>
    </citation>
    <scope>NUCLEOTIDE SEQUENCE</scope>
    <source>
        <strain evidence="1">PacBioINE</strain>
    </source>
</reference>
<accession>A0A8S0W7R9</accession>
<dbReference type="GO" id="GO:0033969">
    <property type="term" value="F:gamma-glutamyl-gamma-aminobutyrate hydrolase activity"/>
    <property type="evidence" value="ECO:0007669"/>
    <property type="project" value="TreeGrafter"/>
</dbReference>
<gene>
    <name evidence="2" type="ORF">DEACI_1387</name>
    <name evidence="1" type="ORF">DEACI_1712</name>
</gene>
<dbReference type="InterPro" id="IPR029062">
    <property type="entry name" value="Class_I_gatase-like"/>
</dbReference>
<evidence type="ECO:0000313" key="3">
    <source>
        <dbReference type="Proteomes" id="UP001071230"/>
    </source>
</evidence>
<dbReference type="GO" id="GO:0006598">
    <property type="term" value="P:polyamine catabolic process"/>
    <property type="evidence" value="ECO:0007669"/>
    <property type="project" value="TreeGrafter"/>
</dbReference>
<dbReference type="CDD" id="cd01745">
    <property type="entry name" value="GATase1_2"/>
    <property type="match status" value="1"/>
</dbReference>
<dbReference type="Pfam" id="PF07722">
    <property type="entry name" value="Peptidase_C26"/>
    <property type="match status" value="1"/>
</dbReference>
<protein>
    <submittedName>
        <fullName evidence="1">Peptidase C26</fullName>
        <ecNumber evidence="1">3.-.-.-</ecNumber>
    </submittedName>
    <submittedName>
        <fullName evidence="2">Protein NtpR</fullName>
    </submittedName>
</protein>
<dbReference type="PANTHER" id="PTHR43235:SF1">
    <property type="entry name" value="GLUTAMINE AMIDOTRANSFERASE PB2B2.05-RELATED"/>
    <property type="match status" value="1"/>
</dbReference>
<evidence type="ECO:0000313" key="2">
    <source>
        <dbReference type="EMBL" id="CEJ06933.1"/>
    </source>
</evidence>
<dbReference type="EC" id="3.-.-.-" evidence="1"/>
<name>A0A8S0W7R9_9FIRM</name>
<dbReference type="RefSeq" id="WP_261486551.1">
    <property type="nucleotide sequence ID" value="NZ_CDGJ01000036.1"/>
</dbReference>
<dbReference type="GO" id="GO:0005829">
    <property type="term" value="C:cytosol"/>
    <property type="evidence" value="ECO:0007669"/>
    <property type="project" value="TreeGrafter"/>
</dbReference>
<dbReference type="EMBL" id="LR746496">
    <property type="protein sequence ID" value="CAA7601059.1"/>
    <property type="molecule type" value="Genomic_DNA"/>
</dbReference>
<dbReference type="PANTHER" id="PTHR43235">
    <property type="entry name" value="GLUTAMINE AMIDOTRANSFERASE PB2B2.05-RELATED"/>
    <property type="match status" value="1"/>
</dbReference>
<proteinExistence type="predicted"/>
<dbReference type="InterPro" id="IPR044668">
    <property type="entry name" value="PuuD-like"/>
</dbReference>